<gene>
    <name evidence="18" type="ORF">PPACK8108_LOCUS91</name>
</gene>
<evidence type="ECO:0000256" key="11">
    <source>
        <dbReference type="ARBA" id="ARBA00030363"/>
    </source>
</evidence>
<evidence type="ECO:0000256" key="8">
    <source>
        <dbReference type="ARBA" id="ARBA00022964"/>
    </source>
</evidence>
<dbReference type="InterPro" id="IPR038492">
    <property type="entry name" value="GBBH-like_N_sf"/>
</dbReference>
<keyword evidence="10" id="KW-0408">Iron</keyword>
<evidence type="ECO:0000313" key="19">
    <source>
        <dbReference type="Proteomes" id="UP001153365"/>
    </source>
</evidence>
<dbReference type="InterPro" id="IPR050411">
    <property type="entry name" value="AlphaKG_dependent_hydroxylases"/>
</dbReference>
<protein>
    <recommendedName>
        <fullName evidence="5">trimethyllysine dioxygenase</fullName>
        <ecNumber evidence="5">1.14.11.8</ecNumber>
    </recommendedName>
    <alternativeName>
        <fullName evidence="12">Epsilon-trimethyllysine 2-oxoglutarate dioxygenase</fullName>
    </alternativeName>
    <alternativeName>
        <fullName evidence="11">TML hydroxylase</fullName>
    </alternativeName>
    <alternativeName>
        <fullName evidence="13">TML-alpha-ketoglutarate dioxygenase</fullName>
    </alternativeName>
</protein>
<dbReference type="FunFam" id="3.60.130.10:FF:000001">
    <property type="entry name" value="Trimethyllysine dioxygenase, mitochondrial"/>
    <property type="match status" value="1"/>
</dbReference>
<comment type="cofactor">
    <cofactor evidence="1">
        <name>Fe(2+)</name>
        <dbReference type="ChEBI" id="CHEBI:29033"/>
    </cofactor>
</comment>
<dbReference type="Pfam" id="PF02668">
    <property type="entry name" value="TauD"/>
    <property type="match status" value="1"/>
</dbReference>
<keyword evidence="8" id="KW-0223">Dioxygenase</keyword>
<dbReference type="Proteomes" id="UP001153365">
    <property type="component" value="Unassembled WGS sequence"/>
</dbReference>
<feature type="domain" description="TauD/TfdA-like" evidence="16">
    <location>
        <begin position="203"/>
        <end position="435"/>
    </location>
</feature>
<dbReference type="Gene3D" id="3.30.2020.30">
    <property type="match status" value="1"/>
</dbReference>
<proteinExistence type="inferred from homology"/>
<evidence type="ECO:0000256" key="14">
    <source>
        <dbReference type="ARBA" id="ARBA00046008"/>
    </source>
</evidence>
<dbReference type="PANTHER" id="PTHR10696">
    <property type="entry name" value="GAMMA-BUTYROBETAINE HYDROXYLASE-RELATED"/>
    <property type="match status" value="1"/>
</dbReference>
<dbReference type="Gene3D" id="3.60.130.10">
    <property type="entry name" value="Clavaminate synthase-like"/>
    <property type="match status" value="1"/>
</dbReference>
<keyword evidence="7" id="KW-0124">Carnitine biosynthesis</keyword>
<dbReference type="GO" id="GO:0005506">
    <property type="term" value="F:iron ion binding"/>
    <property type="evidence" value="ECO:0007669"/>
    <property type="project" value="InterPro"/>
</dbReference>
<reference evidence="18" key="1">
    <citation type="submission" date="2022-06" db="EMBL/GenBank/DDBJ databases">
        <authorList>
            <consortium name="SYNGENTA / RWTH Aachen University"/>
        </authorList>
    </citation>
    <scope>NUCLEOTIDE SEQUENCE</scope>
</reference>
<evidence type="ECO:0000256" key="2">
    <source>
        <dbReference type="ARBA" id="ARBA00001961"/>
    </source>
</evidence>
<dbReference type="GO" id="GO:0045329">
    <property type="term" value="P:carnitine biosynthetic process"/>
    <property type="evidence" value="ECO:0007669"/>
    <property type="project" value="UniProtKB-KW"/>
</dbReference>
<comment type="similarity">
    <text evidence="4">Belongs to the gamma-BBH/TMLD family.</text>
</comment>
<evidence type="ECO:0000259" key="17">
    <source>
        <dbReference type="Pfam" id="PF06155"/>
    </source>
</evidence>
<dbReference type="InterPro" id="IPR012776">
    <property type="entry name" value="Trimethyllysine_dOase"/>
</dbReference>
<dbReference type="GO" id="GO:0005739">
    <property type="term" value="C:mitochondrion"/>
    <property type="evidence" value="ECO:0007669"/>
    <property type="project" value="TreeGrafter"/>
</dbReference>
<comment type="pathway">
    <text evidence="3">Amine and polyamine biosynthesis; carnitine biosynthesis.</text>
</comment>
<evidence type="ECO:0000256" key="13">
    <source>
        <dbReference type="ARBA" id="ARBA00032283"/>
    </source>
</evidence>
<keyword evidence="9" id="KW-0560">Oxidoreductase</keyword>
<organism evidence="18 19">
    <name type="scientific">Phakopsora pachyrhizi</name>
    <name type="common">Asian soybean rust disease fungus</name>
    <dbReference type="NCBI Taxonomy" id="170000"/>
    <lineage>
        <taxon>Eukaryota</taxon>
        <taxon>Fungi</taxon>
        <taxon>Dikarya</taxon>
        <taxon>Basidiomycota</taxon>
        <taxon>Pucciniomycotina</taxon>
        <taxon>Pucciniomycetes</taxon>
        <taxon>Pucciniales</taxon>
        <taxon>Phakopsoraceae</taxon>
        <taxon>Phakopsora</taxon>
    </lineage>
</organism>
<evidence type="ECO:0000313" key="18">
    <source>
        <dbReference type="EMBL" id="CAH7665804.1"/>
    </source>
</evidence>
<dbReference type="EC" id="1.14.11.8" evidence="5"/>
<dbReference type="PANTHER" id="PTHR10696:SF51">
    <property type="entry name" value="TRIMETHYLLYSINE DIOXYGENASE, MITOCHONDRIAL"/>
    <property type="match status" value="1"/>
</dbReference>
<keyword evidence="6" id="KW-0479">Metal-binding</keyword>
<comment type="cofactor">
    <cofactor evidence="2">
        <name>L-ascorbate</name>
        <dbReference type="ChEBI" id="CHEBI:38290"/>
    </cofactor>
</comment>
<evidence type="ECO:0000259" key="16">
    <source>
        <dbReference type="Pfam" id="PF02668"/>
    </source>
</evidence>
<dbReference type="InterPro" id="IPR042098">
    <property type="entry name" value="TauD-like_sf"/>
</dbReference>
<name>A0AAV0ACS0_PHAPC</name>
<evidence type="ECO:0000256" key="6">
    <source>
        <dbReference type="ARBA" id="ARBA00022723"/>
    </source>
</evidence>
<evidence type="ECO:0000256" key="4">
    <source>
        <dbReference type="ARBA" id="ARBA00008654"/>
    </source>
</evidence>
<dbReference type="EMBL" id="CALTRL010000007">
    <property type="protein sequence ID" value="CAH7665804.1"/>
    <property type="molecule type" value="Genomic_DNA"/>
</dbReference>
<comment type="caution">
    <text evidence="18">The sequence shown here is derived from an EMBL/GenBank/DDBJ whole genome shotgun (WGS) entry which is preliminary data.</text>
</comment>
<sequence>MRVSLRAGFFASDSPTLSQLPTLLKTNPTKFSVSTLPKPPRTIRRCFHATAPSFLHLPILLGKKDSAYSSNFIEEHDNFLKVRLDNDTIARFHHIWLRDNCRCEVCFHPYTKQRLLSTHDIPLNIHPTEVRHKDDTLAINWSDGHFSRIPLSFLRKNSYDPLLKHFGKEIKQEIDRKALWTSSIASSMPRVSFNNIFTPQDSDSERAVLDWLIKIDRYGFCMVDDVPFDPKSTELLLKKIAFIRETHYGAFWDFTANMEHGDTAYTNLPLGAHTDTTYFSDPAGLQLFHLLSPPTSHTGGKSLLVDGFSVAAKLKEERPEAYNILSTLPVESHASGGEEVAFRPLIPQPVLSHHPRTGALTIIRWNPDDRKPIKGKPEEVKQWYEAINAWERILKSQEMELWMQMKMGQALIFDNYRVLHGRSSFTGERRLCGGYINGDDYRSRLLSLKHKYQKSKDIQDSKSVDTESIWNDID</sequence>
<evidence type="ECO:0000256" key="7">
    <source>
        <dbReference type="ARBA" id="ARBA00022873"/>
    </source>
</evidence>
<evidence type="ECO:0000256" key="9">
    <source>
        <dbReference type="ARBA" id="ARBA00023002"/>
    </source>
</evidence>
<dbReference type="AlphaFoldDB" id="A0AAV0ACS0"/>
<dbReference type="CDD" id="cd00250">
    <property type="entry name" value="CAS_like"/>
    <property type="match status" value="1"/>
</dbReference>
<feature type="domain" description="Gamma-butyrobetaine hydroxylase-like N-terminal" evidence="17">
    <location>
        <begin position="75"/>
        <end position="148"/>
    </location>
</feature>
<dbReference type="Pfam" id="PF06155">
    <property type="entry name" value="GBBH-like_N"/>
    <property type="match status" value="1"/>
</dbReference>
<evidence type="ECO:0000256" key="5">
    <source>
        <dbReference type="ARBA" id="ARBA00012267"/>
    </source>
</evidence>
<evidence type="ECO:0000256" key="12">
    <source>
        <dbReference type="ARBA" id="ARBA00031778"/>
    </source>
</evidence>
<dbReference type="NCBIfam" id="TIGR02410">
    <property type="entry name" value="carnitine_TMLD"/>
    <property type="match status" value="1"/>
</dbReference>
<comment type="catalytic activity">
    <reaction evidence="15">
        <text>N(6),N(6),N(6)-trimethyl-L-lysine + 2-oxoglutarate + O2 = (3S)-3-hydroxy-N(6),N(6),N(6)-trimethyl-L-lysine + succinate + CO2</text>
        <dbReference type="Rhea" id="RHEA:14181"/>
        <dbReference type="ChEBI" id="CHEBI:15379"/>
        <dbReference type="ChEBI" id="CHEBI:16526"/>
        <dbReference type="ChEBI" id="CHEBI:16810"/>
        <dbReference type="ChEBI" id="CHEBI:30031"/>
        <dbReference type="ChEBI" id="CHEBI:58100"/>
        <dbReference type="ChEBI" id="CHEBI:141499"/>
        <dbReference type="EC" id="1.14.11.8"/>
    </reaction>
</comment>
<keyword evidence="19" id="KW-1185">Reference proteome</keyword>
<evidence type="ECO:0000256" key="15">
    <source>
        <dbReference type="ARBA" id="ARBA00049334"/>
    </source>
</evidence>
<dbReference type="SUPFAM" id="SSF51197">
    <property type="entry name" value="Clavaminate synthase-like"/>
    <property type="match status" value="1"/>
</dbReference>
<comment type="function">
    <text evidence="14">Converts trimethyllysine (TML) into hydroxytrimethyllysine (HTML).</text>
</comment>
<accession>A0AAV0ACS0</accession>
<evidence type="ECO:0000256" key="1">
    <source>
        <dbReference type="ARBA" id="ARBA00001954"/>
    </source>
</evidence>
<dbReference type="InterPro" id="IPR003819">
    <property type="entry name" value="TauD/TfdA-like"/>
</dbReference>
<evidence type="ECO:0000256" key="3">
    <source>
        <dbReference type="ARBA" id="ARBA00005022"/>
    </source>
</evidence>
<dbReference type="FunFam" id="3.30.2020.30:FF:000002">
    <property type="entry name" value="Putative gamma-butyrobetaine dioxygenase"/>
    <property type="match status" value="1"/>
</dbReference>
<dbReference type="GO" id="GO:0050353">
    <property type="term" value="F:trimethyllysine dioxygenase activity"/>
    <property type="evidence" value="ECO:0007669"/>
    <property type="project" value="UniProtKB-EC"/>
</dbReference>
<dbReference type="InterPro" id="IPR010376">
    <property type="entry name" value="GBBH-like_N"/>
</dbReference>
<evidence type="ECO:0000256" key="10">
    <source>
        <dbReference type="ARBA" id="ARBA00023004"/>
    </source>
</evidence>